<proteinExistence type="predicted"/>
<dbReference type="EMBL" id="LT607750">
    <property type="protein sequence ID" value="SCG36812.1"/>
    <property type="molecule type" value="Genomic_DNA"/>
</dbReference>
<evidence type="ECO:0000259" key="3">
    <source>
        <dbReference type="PROSITE" id="PS50006"/>
    </source>
</evidence>
<dbReference type="PROSITE" id="PS50006">
    <property type="entry name" value="FHA_DOMAIN"/>
    <property type="match status" value="1"/>
</dbReference>
<dbReference type="AlphaFoldDB" id="A0A1C5GSP0"/>
<evidence type="ECO:0000256" key="1">
    <source>
        <dbReference type="ARBA" id="ARBA00022553"/>
    </source>
</evidence>
<sequence>MRFEISKVLDAIEGRVCTDPSLARAVVDLAEVIRYQDLDGGRPASLLRLGMVIDALARQLEEDSVPVYAIVHRALLSDADLTSNERMVVRRWADDGLVEVLDNPGDRMFEVADLLGLPVLSRARADGLRGRYPWLVEQPGRVLAPVPGPGGPVFVAHVGKGDTPVAGEPSPVGGKLLARQWRCPEPGCALFGGGGGGGAFADLARVDRSPAGQPPPSLRGGAPTCPRHGTRLGDAGPRPRTEVLAVRIGGLIRRRFVLSEEQPVVVGRAPEQTGGITLGQWLNDEARRWISRNHVRFELRVGEVIVTDVSTNGSGIRPGGSMAEPDRIALKPQQSRVLDAGDMVELYPGVQVGRPGELPAGAPYTPTSVMAEAPTMAMRLPRP</sequence>
<reference evidence="4 5" key="1">
    <citation type="submission" date="2016-06" db="EMBL/GenBank/DDBJ databases">
        <authorList>
            <person name="Kjaerup R.B."/>
            <person name="Dalgaard T.S."/>
            <person name="Juul-Madsen H.R."/>
        </authorList>
    </citation>
    <scope>NUCLEOTIDE SEQUENCE [LARGE SCALE GENOMIC DNA]</scope>
    <source>
        <strain evidence="4 5">DSM 43904</strain>
    </source>
</reference>
<dbReference type="SUPFAM" id="SSF49879">
    <property type="entry name" value="SMAD/FHA domain"/>
    <property type="match status" value="1"/>
</dbReference>
<protein>
    <recommendedName>
        <fullName evidence="3">FHA domain-containing protein</fullName>
    </recommendedName>
</protein>
<evidence type="ECO:0000256" key="2">
    <source>
        <dbReference type="SAM" id="MobiDB-lite"/>
    </source>
</evidence>
<keyword evidence="1" id="KW-0597">Phosphoprotein</keyword>
<keyword evidence="5" id="KW-1185">Reference proteome</keyword>
<dbReference type="Proteomes" id="UP000198217">
    <property type="component" value="Chromosome I"/>
</dbReference>
<dbReference type="RefSeq" id="WP_088992145.1">
    <property type="nucleotide sequence ID" value="NZ_JBITCE010000006.1"/>
</dbReference>
<evidence type="ECO:0000313" key="4">
    <source>
        <dbReference type="EMBL" id="SCG36812.1"/>
    </source>
</evidence>
<dbReference type="InterPro" id="IPR008984">
    <property type="entry name" value="SMAD_FHA_dom_sf"/>
</dbReference>
<organism evidence="4 5">
    <name type="scientific">Micromonospora echinaurantiaca</name>
    <dbReference type="NCBI Taxonomy" id="47857"/>
    <lineage>
        <taxon>Bacteria</taxon>
        <taxon>Bacillati</taxon>
        <taxon>Actinomycetota</taxon>
        <taxon>Actinomycetes</taxon>
        <taxon>Micromonosporales</taxon>
        <taxon>Micromonosporaceae</taxon>
        <taxon>Micromonospora</taxon>
    </lineage>
</organism>
<feature type="region of interest" description="Disordered" evidence="2">
    <location>
        <begin position="209"/>
        <end position="238"/>
    </location>
</feature>
<evidence type="ECO:0000313" key="5">
    <source>
        <dbReference type="Proteomes" id="UP000198217"/>
    </source>
</evidence>
<name>A0A1C5GSP0_9ACTN</name>
<gene>
    <name evidence="4" type="ORF">GA0070609_0322</name>
</gene>
<feature type="domain" description="FHA" evidence="3">
    <location>
        <begin position="264"/>
        <end position="316"/>
    </location>
</feature>
<dbReference type="Gene3D" id="2.60.200.20">
    <property type="match status" value="1"/>
</dbReference>
<dbReference type="InterPro" id="IPR000253">
    <property type="entry name" value="FHA_dom"/>
</dbReference>
<accession>A0A1C5GSP0</accession>